<protein>
    <submittedName>
        <fullName evidence="1">Uncharacterized protein</fullName>
    </submittedName>
</protein>
<dbReference type="AlphaFoldDB" id="A0A3B4V083"/>
<evidence type="ECO:0000313" key="2">
    <source>
        <dbReference type="Proteomes" id="UP000261420"/>
    </source>
</evidence>
<dbReference type="Proteomes" id="UP000261420">
    <property type="component" value="Unplaced"/>
</dbReference>
<evidence type="ECO:0000313" key="1">
    <source>
        <dbReference type="Ensembl" id="ENSSDUP00000024188.1"/>
    </source>
</evidence>
<reference evidence="1" key="2">
    <citation type="submission" date="2025-09" db="UniProtKB">
        <authorList>
            <consortium name="Ensembl"/>
        </authorList>
    </citation>
    <scope>IDENTIFICATION</scope>
</reference>
<name>A0A3B4V083_SERDU</name>
<organism evidence="1 2">
    <name type="scientific">Seriola dumerili</name>
    <name type="common">Greater amberjack</name>
    <name type="synonym">Caranx dumerili</name>
    <dbReference type="NCBI Taxonomy" id="41447"/>
    <lineage>
        <taxon>Eukaryota</taxon>
        <taxon>Metazoa</taxon>
        <taxon>Chordata</taxon>
        <taxon>Craniata</taxon>
        <taxon>Vertebrata</taxon>
        <taxon>Euteleostomi</taxon>
        <taxon>Actinopterygii</taxon>
        <taxon>Neopterygii</taxon>
        <taxon>Teleostei</taxon>
        <taxon>Neoteleostei</taxon>
        <taxon>Acanthomorphata</taxon>
        <taxon>Carangaria</taxon>
        <taxon>Carangiformes</taxon>
        <taxon>Carangidae</taxon>
        <taxon>Seriola</taxon>
    </lineage>
</organism>
<accession>A0A3B4V083</accession>
<proteinExistence type="predicted"/>
<reference evidence="1" key="1">
    <citation type="submission" date="2025-08" db="UniProtKB">
        <authorList>
            <consortium name="Ensembl"/>
        </authorList>
    </citation>
    <scope>IDENTIFICATION</scope>
</reference>
<keyword evidence="2" id="KW-1185">Reference proteome</keyword>
<sequence>CRTRRQRRRLNQTTEDTLLMVRPKRKLLLSKQNITAHLKSAKEQLDSDPIWWQTIHM</sequence>
<dbReference type="Ensembl" id="ENSSDUT00000024643.1">
    <property type="protein sequence ID" value="ENSSDUP00000024188.1"/>
    <property type="gene ID" value="ENSSDUG00000017580.1"/>
</dbReference>